<dbReference type="Proteomes" id="UP001477443">
    <property type="component" value="Chromosome"/>
</dbReference>
<dbReference type="PANTHER" id="PTHR30408:SF12">
    <property type="entry name" value="TYPE I RESTRICTION ENZYME MJAVIII SPECIFICITY SUBUNIT"/>
    <property type="match status" value="1"/>
</dbReference>
<sequence>MSNKKMVPEVRFSGFNSNWSIDKIANLVYKIDSKTDIEDQYPVLSSTMQGIFFQKDYFNQEVDKLSNKGYKIVPFGTITYRSMSDTDIFNFNVQDIIDFGIVSPAYPVLSGHKNIHNNYFLTYQMNSSSLFYKQLNILKEGGTRYALPFNKLAILDLNITNFIEQSKIGEFFKNIDNLITQTTTKLDKLKDIKKSLLNKMFPVEGKFVPEIRFKGFDENWQNFKYSELGSFHQGGLLSYNDLDRKGKYNCVLYGELYTTYDATISNIVNKTNIKGLTIYKNDVLFPQSTTVDAYSLISPACLNDDTAETSGCFVLRPKNSVNGNFIAYYTKGNESQRNKLAQQAQGLTIIHIYQKDLFDLDIKLPLIAEQSKIAEFLTAVDKLITLTNTKLSKLKDIKKALLQKMFV</sequence>
<keyword evidence="2" id="KW-0680">Restriction system</keyword>
<evidence type="ECO:0000259" key="4">
    <source>
        <dbReference type="Pfam" id="PF01420"/>
    </source>
</evidence>
<dbReference type="Pfam" id="PF01420">
    <property type="entry name" value="Methylase_S"/>
    <property type="match status" value="1"/>
</dbReference>
<dbReference type="InterPro" id="IPR000055">
    <property type="entry name" value="Restrct_endonuc_typeI_TRD"/>
</dbReference>
<dbReference type="RefSeq" id="WP_338822796.1">
    <property type="nucleotide sequence ID" value="NZ_CP148067.1"/>
</dbReference>
<keyword evidence="5" id="KW-0540">Nuclease</keyword>
<dbReference type="Gene3D" id="3.90.220.20">
    <property type="entry name" value="DNA methylase specificity domains"/>
    <property type="match status" value="2"/>
</dbReference>
<dbReference type="InterPro" id="IPR044946">
    <property type="entry name" value="Restrct_endonuc_typeI_TRD_sf"/>
</dbReference>
<dbReference type="SUPFAM" id="SSF116734">
    <property type="entry name" value="DNA methylase specificity domain"/>
    <property type="match status" value="2"/>
</dbReference>
<dbReference type="EC" id="3.1.21.-" evidence="5"/>
<dbReference type="InterPro" id="IPR052021">
    <property type="entry name" value="Type-I_RS_S_subunit"/>
</dbReference>
<evidence type="ECO:0000313" key="6">
    <source>
        <dbReference type="Proteomes" id="UP001477443"/>
    </source>
</evidence>
<keyword evidence="5" id="KW-0255">Endonuclease</keyword>
<evidence type="ECO:0000256" key="3">
    <source>
        <dbReference type="ARBA" id="ARBA00023125"/>
    </source>
</evidence>
<keyword evidence="3" id="KW-0238">DNA-binding</keyword>
<comment type="similarity">
    <text evidence="1">Belongs to the type-I restriction system S methylase family.</text>
</comment>
<proteinExistence type="inferred from homology"/>
<keyword evidence="6" id="KW-1185">Reference proteome</keyword>
<organism evidence="5 6">
    <name type="scientific">Mycoplasmopsis felifaucium</name>
    <dbReference type="NCBI Taxonomy" id="35768"/>
    <lineage>
        <taxon>Bacteria</taxon>
        <taxon>Bacillati</taxon>
        <taxon>Mycoplasmatota</taxon>
        <taxon>Mycoplasmoidales</taxon>
        <taxon>Metamycoplasmataceae</taxon>
        <taxon>Mycoplasmopsis</taxon>
    </lineage>
</organism>
<dbReference type="EMBL" id="CP148067">
    <property type="protein sequence ID" value="WXL29184.1"/>
    <property type="molecule type" value="Genomic_DNA"/>
</dbReference>
<dbReference type="GO" id="GO:0016787">
    <property type="term" value="F:hydrolase activity"/>
    <property type="evidence" value="ECO:0007669"/>
    <property type="project" value="UniProtKB-KW"/>
</dbReference>
<name>A0ABZ2RVP9_9BACT</name>
<evidence type="ECO:0000256" key="1">
    <source>
        <dbReference type="ARBA" id="ARBA00010923"/>
    </source>
</evidence>
<reference evidence="5" key="1">
    <citation type="submission" date="2024-03" db="EMBL/GenBank/DDBJ databases">
        <title>Complete genome sequence of Mycoplasma felifaucium Z921 isolated from the trachea of a cheetah.</title>
        <authorList>
            <person name="Spergser J."/>
        </authorList>
    </citation>
    <scope>NUCLEOTIDE SEQUENCE [LARGE SCALE GENOMIC DNA]</scope>
    <source>
        <strain evidence="5">Z921</strain>
    </source>
</reference>
<dbReference type="GO" id="GO:0004519">
    <property type="term" value="F:endonuclease activity"/>
    <property type="evidence" value="ECO:0007669"/>
    <property type="project" value="UniProtKB-KW"/>
</dbReference>
<evidence type="ECO:0000313" key="5">
    <source>
        <dbReference type="EMBL" id="WXL29184.1"/>
    </source>
</evidence>
<feature type="domain" description="Type I restriction modification DNA specificity" evidence="4">
    <location>
        <begin position="218"/>
        <end position="395"/>
    </location>
</feature>
<evidence type="ECO:0000256" key="2">
    <source>
        <dbReference type="ARBA" id="ARBA00022747"/>
    </source>
</evidence>
<gene>
    <name evidence="5" type="ORF">WG617_00835</name>
</gene>
<accession>A0ABZ2RVP9</accession>
<dbReference type="Gene3D" id="1.10.287.1120">
    <property type="entry name" value="Bipartite methylase S protein"/>
    <property type="match status" value="1"/>
</dbReference>
<protein>
    <submittedName>
        <fullName evidence="5">Restriction endonuclease subunit S</fullName>
        <ecNumber evidence="5">3.1.21.-</ecNumber>
    </submittedName>
</protein>
<dbReference type="PANTHER" id="PTHR30408">
    <property type="entry name" value="TYPE-1 RESTRICTION ENZYME ECOKI SPECIFICITY PROTEIN"/>
    <property type="match status" value="1"/>
</dbReference>
<keyword evidence="5" id="KW-0378">Hydrolase</keyword>